<dbReference type="PROSITE" id="PS52015">
    <property type="entry name" value="TONB_CTD"/>
    <property type="match status" value="1"/>
</dbReference>
<feature type="compositionally biased region" description="Pro residues" evidence="1">
    <location>
        <begin position="136"/>
        <end position="166"/>
    </location>
</feature>
<keyword evidence="2" id="KW-0812">Transmembrane</keyword>
<feature type="transmembrane region" description="Helical" evidence="2">
    <location>
        <begin position="64"/>
        <end position="82"/>
    </location>
</feature>
<reference evidence="4 5" key="1">
    <citation type="submission" date="2024-12" db="EMBL/GenBank/DDBJ databases">
        <authorList>
            <person name="Lee Y."/>
        </authorList>
    </citation>
    <scope>NUCLEOTIDE SEQUENCE [LARGE SCALE GENOMIC DNA]</scope>
    <source>
        <strain evidence="4 5">03SUJ4</strain>
    </source>
</reference>
<sequence length="364" mass="40482">MPTVETPPEHEAPQPPPDPGSDTPRSSRGRSGNGRRYDYYDTHELITLIDQIDDERARARFREAVYLAVILWLVMALAYIFLPRWLPHRPVLIVQDRNPKELTYLETPPNLKDMLRQKPAPHISEHTAEAQTPRPTKAPTPPEPRAGHPEPPAPRPQPQPAQPAPQQPQAQQQPPQQQTHVTPQPTPHPNVPPIVADAPAPSSQRQPNFNNQQSASSAIADAARSSRSQSGLPDQQGDYGNAPGKQGQGKAGYEILSDTQGVDFGRYIQRLLAQVRRAWLPLIPEECNSPLFKQGITGVRFTIQPDGRITGMNLDYSTHDDAINRAAWGSLKSIGSAPPLPKEFHGPNLELRIEFRVNKDRDLQ</sequence>
<organism evidence="4 5">
    <name type="scientific">Terriglobus aquaticus</name>
    <dbReference type="NCBI Taxonomy" id="940139"/>
    <lineage>
        <taxon>Bacteria</taxon>
        <taxon>Pseudomonadati</taxon>
        <taxon>Acidobacteriota</taxon>
        <taxon>Terriglobia</taxon>
        <taxon>Terriglobales</taxon>
        <taxon>Acidobacteriaceae</taxon>
        <taxon>Terriglobus</taxon>
    </lineage>
</organism>
<dbReference type="Gene3D" id="3.30.1150.10">
    <property type="match status" value="1"/>
</dbReference>
<evidence type="ECO:0000313" key="4">
    <source>
        <dbReference type="EMBL" id="MFN2976988.1"/>
    </source>
</evidence>
<feature type="compositionally biased region" description="Low complexity" evidence="1">
    <location>
        <begin position="20"/>
        <end position="30"/>
    </location>
</feature>
<evidence type="ECO:0000256" key="2">
    <source>
        <dbReference type="SAM" id="Phobius"/>
    </source>
</evidence>
<dbReference type="InterPro" id="IPR037682">
    <property type="entry name" value="TonB_C"/>
</dbReference>
<dbReference type="EMBL" id="JBJYXY010000001">
    <property type="protein sequence ID" value="MFN2976988.1"/>
    <property type="molecule type" value="Genomic_DNA"/>
</dbReference>
<keyword evidence="5" id="KW-1185">Reference proteome</keyword>
<feature type="compositionally biased region" description="Low complexity" evidence="1">
    <location>
        <begin position="212"/>
        <end position="230"/>
    </location>
</feature>
<evidence type="ECO:0000313" key="5">
    <source>
        <dbReference type="Proteomes" id="UP001634747"/>
    </source>
</evidence>
<evidence type="ECO:0000259" key="3">
    <source>
        <dbReference type="PROSITE" id="PS52015"/>
    </source>
</evidence>
<feature type="compositionally biased region" description="Polar residues" evidence="1">
    <location>
        <begin position="201"/>
        <end position="211"/>
    </location>
</feature>
<keyword evidence="2" id="KW-0472">Membrane</keyword>
<feature type="region of interest" description="Disordered" evidence="1">
    <location>
        <begin position="1"/>
        <end position="36"/>
    </location>
</feature>
<feature type="domain" description="TonB C-terminal" evidence="3">
    <location>
        <begin position="269"/>
        <end position="364"/>
    </location>
</feature>
<name>A0ABW9KPA5_9BACT</name>
<evidence type="ECO:0000256" key="1">
    <source>
        <dbReference type="SAM" id="MobiDB-lite"/>
    </source>
</evidence>
<gene>
    <name evidence="4" type="ORF">ACK2TP_14550</name>
</gene>
<comment type="caution">
    <text evidence="4">The sequence shown here is derived from an EMBL/GenBank/DDBJ whole genome shotgun (WGS) entry which is preliminary data.</text>
</comment>
<feature type="compositionally biased region" description="Low complexity" evidence="1">
    <location>
        <begin position="167"/>
        <end position="183"/>
    </location>
</feature>
<dbReference type="RefSeq" id="WP_263414835.1">
    <property type="nucleotide sequence ID" value="NZ_BAABBH010000001.1"/>
</dbReference>
<dbReference type="SUPFAM" id="SSF74653">
    <property type="entry name" value="TolA/TonB C-terminal domain"/>
    <property type="match status" value="1"/>
</dbReference>
<accession>A0ABW9KPA5</accession>
<protein>
    <submittedName>
        <fullName evidence="4">Energy transducer TonB</fullName>
    </submittedName>
</protein>
<keyword evidence="2" id="KW-1133">Transmembrane helix</keyword>
<proteinExistence type="predicted"/>
<dbReference type="Proteomes" id="UP001634747">
    <property type="component" value="Unassembled WGS sequence"/>
</dbReference>
<feature type="region of interest" description="Disordered" evidence="1">
    <location>
        <begin position="124"/>
        <end position="251"/>
    </location>
</feature>